<dbReference type="AlphaFoldDB" id="A0A1I0LHE6"/>
<protein>
    <submittedName>
        <fullName evidence="2">Glycosyl transferase family 2</fullName>
    </submittedName>
</protein>
<dbReference type="GO" id="GO:0016740">
    <property type="term" value="F:transferase activity"/>
    <property type="evidence" value="ECO:0007669"/>
    <property type="project" value="UniProtKB-KW"/>
</dbReference>
<dbReference type="Pfam" id="PF00535">
    <property type="entry name" value="Glycos_transf_2"/>
    <property type="match status" value="1"/>
</dbReference>
<dbReference type="InterPro" id="IPR029044">
    <property type="entry name" value="Nucleotide-diphossugar_trans"/>
</dbReference>
<dbReference type="PANTHER" id="PTHR22916">
    <property type="entry name" value="GLYCOSYLTRANSFERASE"/>
    <property type="match status" value="1"/>
</dbReference>
<dbReference type="SUPFAM" id="SSF53448">
    <property type="entry name" value="Nucleotide-diphospho-sugar transferases"/>
    <property type="match status" value="1"/>
</dbReference>
<feature type="domain" description="Glycosyltransferase 2-like" evidence="1">
    <location>
        <begin position="9"/>
        <end position="175"/>
    </location>
</feature>
<dbReference type="Gene3D" id="3.90.550.10">
    <property type="entry name" value="Spore Coat Polysaccharide Biosynthesis Protein SpsA, Chain A"/>
    <property type="match status" value="1"/>
</dbReference>
<evidence type="ECO:0000259" key="1">
    <source>
        <dbReference type="Pfam" id="PF00535"/>
    </source>
</evidence>
<sequence length="297" mass="33388">MTFADSLVSVGVPVYNGAARVEGTIRSVLAQDHQNLELVICDNASTDRTEEICRDWAASDPRVVYHRQPENIGQLPNFADAIRRARGVFYRWAGDDNWLAPTYVSRCLEVFAADERLLLVTTQQAYAGPDGSTRTAPYTGTGYLADDPVDRFAECLRMLNEDPLAMDPLYALMRRERIMRVDRGRAMLREDEIYAARMALAGPWGHVPEILAGREWEVQQQGDIARKLGVPAWQVRVALLLQCRELLRALGEAGLTPAQRRRGRALVARMYLRRHGVTAVRRGRKLMATTRLLGAGR</sequence>
<reference evidence="2 3" key="1">
    <citation type="submission" date="2016-10" db="EMBL/GenBank/DDBJ databases">
        <authorList>
            <person name="de Groot N.N."/>
        </authorList>
    </citation>
    <scope>NUCLEOTIDE SEQUENCE [LARGE SCALE GENOMIC DNA]</scope>
    <source>
        <strain evidence="2 3">CGMCC 4.5598</strain>
    </source>
</reference>
<evidence type="ECO:0000313" key="2">
    <source>
        <dbReference type="EMBL" id="SEU39563.1"/>
    </source>
</evidence>
<dbReference type="Proteomes" id="UP000199361">
    <property type="component" value="Unassembled WGS sequence"/>
</dbReference>
<dbReference type="EMBL" id="FOHX01000017">
    <property type="protein sequence ID" value="SEU39563.1"/>
    <property type="molecule type" value="Genomic_DNA"/>
</dbReference>
<dbReference type="OrthoDB" id="3177103at2"/>
<proteinExistence type="predicted"/>
<dbReference type="PANTHER" id="PTHR22916:SF56">
    <property type="entry name" value="GLYCOSYL TRANSFERASE"/>
    <property type="match status" value="1"/>
</dbReference>
<keyword evidence="3" id="KW-1185">Reference proteome</keyword>
<name>A0A1I0LHE6_9ACTN</name>
<dbReference type="STRING" id="568860.SAMN05421811_11722"/>
<dbReference type="CDD" id="cd00761">
    <property type="entry name" value="Glyco_tranf_GTA_type"/>
    <property type="match status" value="1"/>
</dbReference>
<dbReference type="RefSeq" id="WP_091091172.1">
    <property type="nucleotide sequence ID" value="NZ_FOHX01000017.1"/>
</dbReference>
<keyword evidence="2" id="KW-0808">Transferase</keyword>
<accession>A0A1I0LHE6</accession>
<dbReference type="InterPro" id="IPR001173">
    <property type="entry name" value="Glyco_trans_2-like"/>
</dbReference>
<evidence type="ECO:0000313" key="3">
    <source>
        <dbReference type="Proteomes" id="UP000199361"/>
    </source>
</evidence>
<organism evidence="2 3">
    <name type="scientific">Nonomuraea wenchangensis</name>
    <dbReference type="NCBI Taxonomy" id="568860"/>
    <lineage>
        <taxon>Bacteria</taxon>
        <taxon>Bacillati</taxon>
        <taxon>Actinomycetota</taxon>
        <taxon>Actinomycetes</taxon>
        <taxon>Streptosporangiales</taxon>
        <taxon>Streptosporangiaceae</taxon>
        <taxon>Nonomuraea</taxon>
    </lineage>
</organism>
<gene>
    <name evidence="2" type="ORF">SAMN05421811_11722</name>
</gene>